<evidence type="ECO:0000313" key="1">
    <source>
        <dbReference type="EMBL" id="EEX70288.1"/>
    </source>
</evidence>
<keyword evidence="2" id="KW-1185">Reference proteome</keyword>
<dbReference type="HOGENOM" id="CLU_2956875_0_0_10"/>
<organism evidence="1 2">
    <name type="scientific">Alloprevotella tannerae ATCC 51259</name>
    <dbReference type="NCBI Taxonomy" id="626522"/>
    <lineage>
        <taxon>Bacteria</taxon>
        <taxon>Pseudomonadati</taxon>
        <taxon>Bacteroidota</taxon>
        <taxon>Bacteroidia</taxon>
        <taxon>Bacteroidales</taxon>
        <taxon>Prevotellaceae</taxon>
        <taxon>Alloprevotella</taxon>
    </lineage>
</organism>
<dbReference type="AlphaFoldDB" id="C9LKQ9"/>
<proteinExistence type="predicted"/>
<accession>C9LKQ9</accession>
<gene>
    <name evidence="1" type="ORF">GCWU000325_02830</name>
</gene>
<reference evidence="1" key="1">
    <citation type="submission" date="2009-09" db="EMBL/GenBank/DDBJ databases">
        <authorList>
            <person name="Weinstock G."/>
            <person name="Sodergren E."/>
            <person name="Clifton S."/>
            <person name="Fulton L."/>
            <person name="Fulton B."/>
            <person name="Courtney L."/>
            <person name="Fronick C."/>
            <person name="Harrison M."/>
            <person name="Strong C."/>
            <person name="Farmer C."/>
            <person name="Delahaunty K."/>
            <person name="Markovic C."/>
            <person name="Hall O."/>
            <person name="Minx P."/>
            <person name="Tomlinson C."/>
            <person name="Mitreva M."/>
            <person name="Nelson J."/>
            <person name="Hou S."/>
            <person name="Wollam A."/>
            <person name="Pepin K.H."/>
            <person name="Johnson M."/>
            <person name="Bhonagiri V."/>
            <person name="Nash W.E."/>
            <person name="Warren W."/>
            <person name="Chinwalla A."/>
            <person name="Mardis E.R."/>
            <person name="Wilson R.K."/>
        </authorList>
    </citation>
    <scope>NUCLEOTIDE SEQUENCE [LARGE SCALE GENOMIC DNA]</scope>
    <source>
        <strain evidence="1">ATCC 51259</strain>
    </source>
</reference>
<protein>
    <submittedName>
        <fullName evidence="1">Uncharacterized protein</fullName>
    </submittedName>
</protein>
<evidence type="ECO:0000313" key="2">
    <source>
        <dbReference type="Proteomes" id="UP000003460"/>
    </source>
</evidence>
<dbReference type="EMBL" id="ACIJ02000031">
    <property type="protein sequence ID" value="EEX70288.1"/>
    <property type="molecule type" value="Genomic_DNA"/>
</dbReference>
<name>C9LKQ9_9BACT</name>
<dbReference type="Proteomes" id="UP000003460">
    <property type="component" value="Unassembled WGS sequence"/>
</dbReference>
<sequence>MRLNFVISWLYCCFYDHHRLKSVDRPRLLRKSFTNLRPNRLQAKLSKMFGLTSKVRRKT</sequence>
<comment type="caution">
    <text evidence="1">The sequence shown here is derived from an EMBL/GenBank/DDBJ whole genome shotgun (WGS) entry which is preliminary data.</text>
</comment>